<dbReference type="GO" id="GO:0010795">
    <property type="term" value="P:regulation of ubiquinone biosynthetic process"/>
    <property type="evidence" value="ECO:0007669"/>
    <property type="project" value="UniProtKB-UniRule"/>
</dbReference>
<evidence type="ECO:0000256" key="10">
    <source>
        <dbReference type="ARBA" id="ARBA00022840"/>
    </source>
</evidence>
<keyword evidence="11 13" id="KW-1133">Transmembrane helix</keyword>
<comment type="similarity">
    <text evidence="13">Belongs to the ABC1 family. UbiB subfamily.</text>
</comment>
<dbReference type="GO" id="GO:0005886">
    <property type="term" value="C:plasma membrane"/>
    <property type="evidence" value="ECO:0007669"/>
    <property type="project" value="UniProtKB-SubCell"/>
</dbReference>
<proteinExistence type="inferred from homology"/>
<comment type="pathway">
    <text evidence="1 13">Cofactor biosynthesis; ubiquinone biosynthesis [regulation].</text>
</comment>
<feature type="binding site" evidence="13">
    <location>
        <begin position="125"/>
        <end position="133"/>
    </location>
    <ligand>
        <name>ATP</name>
        <dbReference type="ChEBI" id="CHEBI:30616"/>
    </ligand>
</feature>
<dbReference type="NCBIfam" id="TIGR01982">
    <property type="entry name" value="UbiB"/>
    <property type="match status" value="1"/>
</dbReference>
<dbReference type="PANTHER" id="PTHR10566">
    <property type="entry name" value="CHAPERONE-ACTIVITY OF BC1 COMPLEX CABC1 -RELATED"/>
    <property type="match status" value="1"/>
</dbReference>
<gene>
    <name evidence="13 15" type="primary">ubiB</name>
    <name evidence="15" type="ORF">E8K88_04510</name>
</gene>
<evidence type="ECO:0000256" key="13">
    <source>
        <dbReference type="HAMAP-Rule" id="MF_00414"/>
    </source>
</evidence>
<dbReference type="SUPFAM" id="SSF56112">
    <property type="entry name" value="Protein kinase-like (PK-like)"/>
    <property type="match status" value="1"/>
</dbReference>
<dbReference type="NCBIfam" id="NF003404">
    <property type="entry name" value="PRK04750.1"/>
    <property type="match status" value="1"/>
</dbReference>
<dbReference type="HAMAP" id="MF_00414">
    <property type="entry name" value="UbiB"/>
    <property type="match status" value="1"/>
</dbReference>
<dbReference type="EMBL" id="SSWX01000004">
    <property type="protein sequence ID" value="THJ35260.1"/>
    <property type="molecule type" value="Genomic_DNA"/>
</dbReference>
<name>A0A4S5BRQ1_9BURK</name>
<accession>A0A4S5BRQ1</accession>
<evidence type="ECO:0000256" key="4">
    <source>
        <dbReference type="ARBA" id="ARBA00022519"/>
    </source>
</evidence>
<keyword evidence="7 13" id="KW-0812">Transmembrane</keyword>
<keyword evidence="10 13" id="KW-0067">ATP-binding</keyword>
<dbReference type="InterPro" id="IPR010232">
    <property type="entry name" value="UbiB"/>
</dbReference>
<protein>
    <recommendedName>
        <fullName evidence="13">Probable protein kinase UbiB</fullName>
        <ecNumber evidence="13">2.7.-.-</ecNumber>
    </recommendedName>
    <alternativeName>
        <fullName evidence="13">Ubiquinone biosynthesis protein UbiB</fullName>
    </alternativeName>
</protein>
<keyword evidence="6 13" id="KW-0831">Ubiquinone biosynthesis</keyword>
<organism evidence="15 16">
    <name type="scientific">Lampropedia aestuarii</name>
    <dbReference type="NCBI Taxonomy" id="2562762"/>
    <lineage>
        <taxon>Bacteria</taxon>
        <taxon>Pseudomonadati</taxon>
        <taxon>Pseudomonadota</taxon>
        <taxon>Betaproteobacteria</taxon>
        <taxon>Burkholderiales</taxon>
        <taxon>Comamonadaceae</taxon>
        <taxon>Lampropedia</taxon>
    </lineage>
</organism>
<evidence type="ECO:0000256" key="5">
    <source>
        <dbReference type="ARBA" id="ARBA00022679"/>
    </source>
</evidence>
<dbReference type="GO" id="GO:0006744">
    <property type="term" value="P:ubiquinone biosynthetic process"/>
    <property type="evidence" value="ECO:0007669"/>
    <property type="project" value="UniProtKB-UniPathway"/>
</dbReference>
<keyword evidence="12 13" id="KW-0472">Membrane</keyword>
<keyword evidence="5 13" id="KW-0808">Transferase</keyword>
<dbReference type="InterPro" id="IPR004147">
    <property type="entry name" value="ABC1_dom"/>
</dbReference>
<dbReference type="InterPro" id="IPR011009">
    <property type="entry name" value="Kinase-like_dom_sf"/>
</dbReference>
<evidence type="ECO:0000256" key="1">
    <source>
        <dbReference type="ARBA" id="ARBA00005020"/>
    </source>
</evidence>
<evidence type="ECO:0000256" key="7">
    <source>
        <dbReference type="ARBA" id="ARBA00022692"/>
    </source>
</evidence>
<feature type="transmembrane region" description="Helical" evidence="13">
    <location>
        <begin position="498"/>
        <end position="516"/>
    </location>
</feature>
<feature type="active site" description="Proton acceptor" evidence="13">
    <location>
        <position position="286"/>
    </location>
</feature>
<evidence type="ECO:0000256" key="8">
    <source>
        <dbReference type="ARBA" id="ARBA00022741"/>
    </source>
</evidence>
<dbReference type="EC" id="2.7.-.-" evidence="13"/>
<reference evidence="15 16" key="1">
    <citation type="submission" date="2019-04" db="EMBL/GenBank/DDBJ databases">
        <title>Lampropedia sp YIM MLB12 draf genome.</title>
        <authorList>
            <person name="Wang Y.-X."/>
        </authorList>
    </citation>
    <scope>NUCLEOTIDE SEQUENCE [LARGE SCALE GENOMIC DNA]</scope>
    <source>
        <strain evidence="15 16">YIM MLB12</strain>
    </source>
</reference>
<evidence type="ECO:0000313" key="16">
    <source>
        <dbReference type="Proteomes" id="UP000306236"/>
    </source>
</evidence>
<evidence type="ECO:0000256" key="9">
    <source>
        <dbReference type="ARBA" id="ARBA00022777"/>
    </source>
</evidence>
<dbReference type="RefSeq" id="WP_136405457.1">
    <property type="nucleotide sequence ID" value="NZ_SSWX01000004.1"/>
</dbReference>
<evidence type="ECO:0000259" key="14">
    <source>
        <dbReference type="Pfam" id="PF03109"/>
    </source>
</evidence>
<keyword evidence="9 13" id="KW-0418">Kinase</keyword>
<feature type="binding site" evidence="13">
    <location>
        <position position="151"/>
    </location>
    <ligand>
        <name>ATP</name>
        <dbReference type="ChEBI" id="CHEBI:30616"/>
    </ligand>
</feature>
<evidence type="ECO:0000256" key="6">
    <source>
        <dbReference type="ARBA" id="ARBA00022688"/>
    </source>
</evidence>
<dbReference type="UniPathway" id="UPA00232"/>
<feature type="domain" description="ABC1 atypical kinase-like" evidence="14">
    <location>
        <begin position="89"/>
        <end position="342"/>
    </location>
</feature>
<evidence type="ECO:0000313" key="15">
    <source>
        <dbReference type="EMBL" id="THJ35260.1"/>
    </source>
</evidence>
<dbReference type="InterPro" id="IPR050154">
    <property type="entry name" value="UbiB_kinase"/>
</dbReference>
<dbReference type="GO" id="GO:0004672">
    <property type="term" value="F:protein kinase activity"/>
    <property type="evidence" value="ECO:0007669"/>
    <property type="project" value="UniProtKB-UniRule"/>
</dbReference>
<dbReference type="OrthoDB" id="9795390at2"/>
<dbReference type="Pfam" id="PF03109">
    <property type="entry name" value="ABC1"/>
    <property type="match status" value="1"/>
</dbReference>
<dbReference type="Proteomes" id="UP000306236">
    <property type="component" value="Unassembled WGS sequence"/>
</dbReference>
<sequence>MSKFLRGWVILWTVFRYGLDEMVLTNFRHPSVAFVVRVLTFGRNLSAPRGVRLREALEHLGPIFIKFGQVLSTRRDLLPPDIAHELAFLQDRVPPFDSQMAVDIIEKEFGKPLAQIFTTFERTPVASASIAQVHFATLTDKHGQHHEVAVKVLRPGMLKVIEKDLALMHMMANWLEKLSSDGKRLKPREVVGEFDMYLHDELDLMREAANAAQLRRNMEGLDLVLIPEIFWDFCHTRVMVMQRMKGVPISQVELLREQGVDLPRLARDGVTIFFTQVFRDGFFHGDMHPGNILVSTDPRSFGRYISLDFGIVGSLTDFDKEYLAQNFMAFFRRDYKRIAELHVESGWVPANTRVAELEAAIRTVCEPYFDRPLKEISLGFVLMRLFQTSRRFQVEIQPQLVLLQKTLLNIEGLGRQLDPELDLWSTAKPFLEKWMVDQVGPKRLWAELRNEAPRYAQIFPALPRLVKDFLEQGSRDKDLDLKRLIAEQKRTNKLLQTLIYGAIGVIVGVLVLQLYLRFAFFA</sequence>
<dbReference type="PANTHER" id="PTHR10566:SF113">
    <property type="entry name" value="PROTEIN ACTIVITY OF BC1 COMPLEX KINASE 7, CHLOROPLASTIC"/>
    <property type="match status" value="1"/>
</dbReference>
<evidence type="ECO:0000256" key="2">
    <source>
        <dbReference type="ARBA" id="ARBA00009670"/>
    </source>
</evidence>
<keyword evidence="3 13" id="KW-1003">Cell membrane</keyword>
<comment type="function">
    <text evidence="13">Is probably a protein kinase regulator of UbiI activity which is involved in aerobic coenzyme Q (ubiquinone) biosynthesis.</text>
</comment>
<dbReference type="AlphaFoldDB" id="A0A4S5BRQ1"/>
<keyword evidence="4" id="KW-0997">Cell inner membrane</keyword>
<comment type="similarity">
    <text evidence="2">Belongs to the protein kinase superfamily. ADCK protein kinase family.</text>
</comment>
<evidence type="ECO:0000256" key="11">
    <source>
        <dbReference type="ARBA" id="ARBA00022989"/>
    </source>
</evidence>
<evidence type="ECO:0000256" key="3">
    <source>
        <dbReference type="ARBA" id="ARBA00022475"/>
    </source>
</evidence>
<comment type="caution">
    <text evidence="15">The sequence shown here is derived from an EMBL/GenBank/DDBJ whole genome shotgun (WGS) entry which is preliminary data.</text>
</comment>
<comment type="subcellular location">
    <subcellularLocation>
        <location evidence="13">Cell membrane</location>
        <topology evidence="13">Single-pass membrane protein</topology>
    </subcellularLocation>
</comment>
<keyword evidence="15" id="KW-0830">Ubiquinone</keyword>
<keyword evidence="16" id="KW-1185">Reference proteome</keyword>
<evidence type="ECO:0000256" key="12">
    <source>
        <dbReference type="ARBA" id="ARBA00023136"/>
    </source>
</evidence>
<dbReference type="InterPro" id="IPR045308">
    <property type="entry name" value="UbiB_bact"/>
</dbReference>
<dbReference type="CDD" id="cd13972">
    <property type="entry name" value="UbiB"/>
    <property type="match status" value="1"/>
</dbReference>
<keyword evidence="8 13" id="KW-0547">Nucleotide-binding</keyword>
<dbReference type="GO" id="GO:0005524">
    <property type="term" value="F:ATP binding"/>
    <property type="evidence" value="ECO:0007669"/>
    <property type="project" value="UniProtKB-KW"/>
</dbReference>
<comment type="caution">
    <text evidence="13">Lacks conserved residue(s) required for the propagation of feature annotation.</text>
</comment>